<sequence length="592" mass="65713">MRTPAARFEDIPGRLPEATIPNGTDRASVGETAISKLNNLKQDDLASFAIWRDLLSFTDTFRTFYSAEKVLSTLSRLRRDKQCSNFRLNSDNEARRIDVLDTSWLEFDVTFTIKDGHLVGNGAGIVSVMLDGDHWKIWMLRTWLENYEGHGHPDDASATSNSVTNGHAEDVAYEAAIVGGGQSGLAVAGRLTALGIPNILFDSRPAIGDSWAHRYDSLKWHTIKEYGNMPLGRTFDEDDPDMVPAKRIASAYKAWATKHNLNIREGTSIDKAVWDSSSQTWSVTASTASSINTWKAQNLVLAIGPGQTTPVSPSWASPSNIKSSGFRGTIIHSANYHNVNTFHSQHGVVIGAANTAHDIAEDMANAQMSVTMVQRSPTFIFPGEWLAKTQAKDYHRGQPNEIPDRRQLTNPLKISREMTNRNVHHVIKQNPKRFDDLEKAGFKVDRFGDLATNLQIRFGGHYIDTGSCQRIIDGEIQVKAVPVRGLTSEGLLFEDGTEVKADLIVLATGYNHDFRPDAAKIVGHDIAEQMDDYYGPDAEGELRGYARLAGHPKLYYAGGEVRTSRFFSRFVALQIQKEALGEPLRPYLEGRR</sequence>
<dbReference type="Proteomes" id="UP001056384">
    <property type="component" value="Chromosome 4"/>
</dbReference>
<dbReference type="AlphaFoldDB" id="A0A9Q9AY38"/>
<dbReference type="GO" id="GO:0050661">
    <property type="term" value="F:NADP binding"/>
    <property type="evidence" value="ECO:0007669"/>
    <property type="project" value="InterPro"/>
</dbReference>
<evidence type="ECO:0000256" key="2">
    <source>
        <dbReference type="ARBA" id="ARBA00022827"/>
    </source>
</evidence>
<dbReference type="SUPFAM" id="SSF51905">
    <property type="entry name" value="FAD/NAD(P)-binding domain"/>
    <property type="match status" value="2"/>
</dbReference>
<evidence type="ECO:0000313" key="5">
    <source>
        <dbReference type="Proteomes" id="UP001056384"/>
    </source>
</evidence>
<keyword evidence="3" id="KW-0560">Oxidoreductase</keyword>
<proteinExistence type="predicted"/>
<dbReference type="InterPro" id="IPR036188">
    <property type="entry name" value="FAD/NAD-bd_sf"/>
</dbReference>
<organism evidence="4 5">
    <name type="scientific">Septoria linicola</name>
    <dbReference type="NCBI Taxonomy" id="215465"/>
    <lineage>
        <taxon>Eukaryota</taxon>
        <taxon>Fungi</taxon>
        <taxon>Dikarya</taxon>
        <taxon>Ascomycota</taxon>
        <taxon>Pezizomycotina</taxon>
        <taxon>Dothideomycetes</taxon>
        <taxon>Dothideomycetidae</taxon>
        <taxon>Mycosphaerellales</taxon>
        <taxon>Mycosphaerellaceae</taxon>
        <taxon>Septoria</taxon>
    </lineage>
</organism>
<dbReference type="InterPro" id="IPR020946">
    <property type="entry name" value="Flavin_mOase-like"/>
</dbReference>
<evidence type="ECO:0000313" key="4">
    <source>
        <dbReference type="EMBL" id="USW52751.1"/>
    </source>
</evidence>
<dbReference type="InterPro" id="IPR050982">
    <property type="entry name" value="Auxin_biosynth/cation_transpt"/>
</dbReference>
<dbReference type="PANTHER" id="PTHR43539">
    <property type="entry name" value="FLAVIN-BINDING MONOOXYGENASE-LIKE PROTEIN (AFU_ORTHOLOGUE AFUA_4G09220)"/>
    <property type="match status" value="1"/>
</dbReference>
<dbReference type="Gene3D" id="3.50.50.60">
    <property type="entry name" value="FAD/NAD(P)-binding domain"/>
    <property type="match status" value="1"/>
</dbReference>
<evidence type="ECO:0000256" key="1">
    <source>
        <dbReference type="ARBA" id="ARBA00022630"/>
    </source>
</evidence>
<accession>A0A9Q9AY38</accession>
<evidence type="ECO:0000256" key="3">
    <source>
        <dbReference type="ARBA" id="ARBA00023002"/>
    </source>
</evidence>
<dbReference type="GO" id="GO:0004499">
    <property type="term" value="F:N,N-dimethylaniline monooxygenase activity"/>
    <property type="evidence" value="ECO:0007669"/>
    <property type="project" value="InterPro"/>
</dbReference>
<protein>
    <submittedName>
        <fullName evidence="4">FAD/NAD(P)-binding domain superfamily</fullName>
    </submittedName>
</protein>
<gene>
    <name evidence="4" type="ORF">Slin15195_G060700</name>
</gene>
<keyword evidence="2" id="KW-0274">FAD</keyword>
<dbReference type="GO" id="GO:0050660">
    <property type="term" value="F:flavin adenine dinucleotide binding"/>
    <property type="evidence" value="ECO:0007669"/>
    <property type="project" value="InterPro"/>
</dbReference>
<dbReference type="PANTHER" id="PTHR43539:SF68">
    <property type="entry name" value="FLAVIN-BINDING MONOOXYGENASE-LIKE PROTEIN (AFU_ORTHOLOGUE AFUA_4G09220)"/>
    <property type="match status" value="1"/>
</dbReference>
<keyword evidence="1" id="KW-0285">Flavoprotein</keyword>
<dbReference type="Pfam" id="PF00743">
    <property type="entry name" value="FMO-like"/>
    <property type="match status" value="1"/>
</dbReference>
<keyword evidence="5" id="KW-1185">Reference proteome</keyword>
<reference evidence="4" key="1">
    <citation type="submission" date="2022-06" db="EMBL/GenBank/DDBJ databases">
        <title>Complete genome sequences of two strains of the flax pathogen Septoria linicola.</title>
        <authorList>
            <person name="Lapalu N."/>
            <person name="Simon A."/>
            <person name="Demenou B."/>
            <person name="Paumier D."/>
            <person name="Guillot M.-P."/>
            <person name="Gout L."/>
            <person name="Valade R."/>
        </authorList>
    </citation>
    <scope>NUCLEOTIDE SEQUENCE</scope>
    <source>
        <strain evidence="4">SE15195</strain>
    </source>
</reference>
<name>A0A9Q9AY38_9PEZI</name>
<dbReference type="EMBL" id="CP099421">
    <property type="protein sequence ID" value="USW52751.1"/>
    <property type="molecule type" value="Genomic_DNA"/>
</dbReference>